<evidence type="ECO:0000256" key="6">
    <source>
        <dbReference type="ARBA" id="ARBA00022842"/>
    </source>
</evidence>
<dbReference type="Gene3D" id="3.30.540.10">
    <property type="entry name" value="Fructose-1,6-Bisphosphatase, subunit A, domain 1"/>
    <property type="match status" value="1"/>
</dbReference>
<dbReference type="EMBL" id="VANU01000001">
    <property type="protein sequence ID" value="TLP40996.1"/>
    <property type="molecule type" value="Genomic_DNA"/>
</dbReference>
<dbReference type="CDD" id="cd01639">
    <property type="entry name" value="IMPase"/>
    <property type="match status" value="1"/>
</dbReference>
<evidence type="ECO:0000313" key="9">
    <source>
        <dbReference type="EMBL" id="TLP40996.1"/>
    </source>
</evidence>
<evidence type="ECO:0000256" key="3">
    <source>
        <dbReference type="ARBA" id="ARBA00009759"/>
    </source>
</evidence>
<dbReference type="AlphaFoldDB" id="A0A5R8Y4K6"/>
<dbReference type="PANTHER" id="PTHR20854:SF4">
    <property type="entry name" value="INOSITOL-1-MONOPHOSPHATASE-RELATED"/>
    <property type="match status" value="1"/>
</dbReference>
<name>A0A5R8Y4K6_9BACT</name>
<comment type="caution">
    <text evidence="9">The sequence shown here is derived from an EMBL/GenBank/DDBJ whole genome shotgun (WGS) entry which is preliminary data.</text>
</comment>
<evidence type="ECO:0000256" key="5">
    <source>
        <dbReference type="ARBA" id="ARBA00022801"/>
    </source>
</evidence>
<evidence type="ECO:0000313" key="10">
    <source>
        <dbReference type="Proteomes" id="UP000308901"/>
    </source>
</evidence>
<dbReference type="PANTHER" id="PTHR20854">
    <property type="entry name" value="INOSITOL MONOPHOSPHATASE"/>
    <property type="match status" value="1"/>
</dbReference>
<dbReference type="InterPro" id="IPR033942">
    <property type="entry name" value="IMPase"/>
</dbReference>
<comment type="cofactor">
    <cofactor evidence="2 7 8">
        <name>Mg(2+)</name>
        <dbReference type="ChEBI" id="CHEBI:18420"/>
    </cofactor>
</comment>
<dbReference type="PRINTS" id="PR00378">
    <property type="entry name" value="LIIMPHPHTASE"/>
</dbReference>
<dbReference type="GO" id="GO:0006020">
    <property type="term" value="P:inositol metabolic process"/>
    <property type="evidence" value="ECO:0007669"/>
    <property type="project" value="TreeGrafter"/>
</dbReference>
<keyword evidence="6 7" id="KW-0460">Magnesium</keyword>
<keyword evidence="4 7" id="KW-0479">Metal-binding</keyword>
<feature type="binding site" evidence="7">
    <location>
        <position position="81"/>
    </location>
    <ligand>
        <name>Mg(2+)</name>
        <dbReference type="ChEBI" id="CHEBI:18420"/>
        <label>1</label>
        <note>catalytic</note>
    </ligand>
</feature>
<accession>A0A5R8Y4K6</accession>
<keyword evidence="5 8" id="KW-0378">Hydrolase</keyword>
<dbReference type="GO" id="GO:0046854">
    <property type="term" value="P:phosphatidylinositol phosphate biosynthetic process"/>
    <property type="evidence" value="ECO:0007669"/>
    <property type="project" value="InterPro"/>
</dbReference>
<feature type="binding site" evidence="7">
    <location>
        <position position="62"/>
    </location>
    <ligand>
        <name>Mg(2+)</name>
        <dbReference type="ChEBI" id="CHEBI:18420"/>
        <label>1</label>
        <note>catalytic</note>
    </ligand>
</feature>
<dbReference type="InterPro" id="IPR020552">
    <property type="entry name" value="Inositol_monoPase_Li-sen"/>
</dbReference>
<keyword evidence="10" id="KW-1185">Reference proteome</keyword>
<dbReference type="FunFam" id="3.40.190.80:FF:000002">
    <property type="entry name" value="Inositol-1-monophosphatase"/>
    <property type="match status" value="1"/>
</dbReference>
<dbReference type="OrthoDB" id="9785695at2"/>
<comment type="similarity">
    <text evidence="3 8">Belongs to the inositol monophosphatase superfamily.</text>
</comment>
<dbReference type="SUPFAM" id="SSF56655">
    <property type="entry name" value="Carbohydrate phosphatase"/>
    <property type="match status" value="1"/>
</dbReference>
<feature type="binding site" evidence="7">
    <location>
        <position position="209"/>
    </location>
    <ligand>
        <name>Mg(2+)</name>
        <dbReference type="ChEBI" id="CHEBI:18420"/>
        <label>1</label>
        <note>catalytic</note>
    </ligand>
</feature>
<sequence length="258" mass="29032">MIDRLKEIVKEAGEILKEGYFSTKEINFKAKKDLVTKYDVGIENFLKEKFSKEFNQFNLIAEESDNSDIKFNDSIIIDPIDGTTNFVNGVPHTAISVGVYKDKKPFYGIVYNPILNELYEAQVKKGAFLNGKKIEVSKENDFQKALIATGFPYTSGTNQDDLDSVLKMMKNVLPNCQDIRRLGSASLDLCYVAKGVFDSYYEMNLKPWDVSAGVIILSEAGGAFTNEKGEEYSLFEDKYIVATNGCLQDELVKILEVK</sequence>
<evidence type="ECO:0000256" key="2">
    <source>
        <dbReference type="ARBA" id="ARBA00001946"/>
    </source>
</evidence>
<dbReference type="InterPro" id="IPR000760">
    <property type="entry name" value="Inositol_monophosphatase-like"/>
</dbReference>
<reference evidence="9 10" key="1">
    <citation type="submission" date="2019-05" db="EMBL/GenBank/DDBJ databases">
        <title>Arcobacter sp. nov., isolated from sea sediment.</title>
        <authorList>
            <person name="Kim W."/>
        </authorList>
    </citation>
    <scope>NUCLEOTIDE SEQUENCE [LARGE SCALE GENOMIC DNA]</scope>
    <source>
        <strain evidence="9 10">CAU 1517</strain>
    </source>
</reference>
<evidence type="ECO:0000256" key="8">
    <source>
        <dbReference type="RuleBase" id="RU364068"/>
    </source>
</evidence>
<gene>
    <name evidence="9" type="ORF">FDK22_02975</name>
</gene>
<evidence type="ECO:0000256" key="1">
    <source>
        <dbReference type="ARBA" id="ARBA00001033"/>
    </source>
</evidence>
<dbReference type="Proteomes" id="UP000308901">
    <property type="component" value="Unassembled WGS sequence"/>
</dbReference>
<feature type="binding site" evidence="7">
    <location>
        <position position="80"/>
    </location>
    <ligand>
        <name>Mg(2+)</name>
        <dbReference type="ChEBI" id="CHEBI:18420"/>
        <label>1</label>
        <note>catalytic</note>
    </ligand>
</feature>
<dbReference type="RefSeq" id="WP_138151398.1">
    <property type="nucleotide sequence ID" value="NZ_VANU01000001.1"/>
</dbReference>
<dbReference type="PRINTS" id="PR00377">
    <property type="entry name" value="IMPHPHTASES"/>
</dbReference>
<dbReference type="Pfam" id="PF00459">
    <property type="entry name" value="Inositol_P"/>
    <property type="match status" value="1"/>
</dbReference>
<evidence type="ECO:0000256" key="7">
    <source>
        <dbReference type="PIRSR" id="PIRSR600760-2"/>
    </source>
</evidence>
<dbReference type="Gene3D" id="3.40.190.80">
    <property type="match status" value="1"/>
</dbReference>
<dbReference type="GO" id="GO:0007165">
    <property type="term" value="P:signal transduction"/>
    <property type="evidence" value="ECO:0007669"/>
    <property type="project" value="TreeGrafter"/>
</dbReference>
<evidence type="ECO:0000256" key="4">
    <source>
        <dbReference type="ARBA" id="ARBA00022723"/>
    </source>
</evidence>
<organism evidence="9 10">
    <name type="scientific">Arcobacter arenosus</name>
    <dbReference type="NCBI Taxonomy" id="2576037"/>
    <lineage>
        <taxon>Bacteria</taxon>
        <taxon>Pseudomonadati</taxon>
        <taxon>Campylobacterota</taxon>
        <taxon>Epsilonproteobacteria</taxon>
        <taxon>Campylobacterales</taxon>
        <taxon>Arcobacteraceae</taxon>
        <taxon>Arcobacter</taxon>
    </lineage>
</organism>
<protein>
    <recommendedName>
        <fullName evidence="8">Inositol-1-monophosphatase</fullName>
        <ecNumber evidence="8">3.1.3.25</ecNumber>
    </recommendedName>
</protein>
<proteinExistence type="inferred from homology"/>
<dbReference type="GO" id="GO:0046872">
    <property type="term" value="F:metal ion binding"/>
    <property type="evidence" value="ECO:0007669"/>
    <property type="project" value="UniProtKB-KW"/>
</dbReference>
<dbReference type="EC" id="3.1.3.25" evidence="8"/>
<comment type="catalytic activity">
    <reaction evidence="1 8">
        <text>a myo-inositol phosphate + H2O = myo-inositol + phosphate</text>
        <dbReference type="Rhea" id="RHEA:24056"/>
        <dbReference type="ChEBI" id="CHEBI:15377"/>
        <dbReference type="ChEBI" id="CHEBI:17268"/>
        <dbReference type="ChEBI" id="CHEBI:43474"/>
        <dbReference type="ChEBI" id="CHEBI:84139"/>
        <dbReference type="EC" id="3.1.3.25"/>
    </reaction>
</comment>
<dbReference type="GO" id="GO:0008934">
    <property type="term" value="F:inositol monophosphate 1-phosphatase activity"/>
    <property type="evidence" value="ECO:0007669"/>
    <property type="project" value="InterPro"/>
</dbReference>
<feature type="binding site" evidence="7">
    <location>
        <position position="78"/>
    </location>
    <ligand>
        <name>Mg(2+)</name>
        <dbReference type="ChEBI" id="CHEBI:18420"/>
        <label>1</label>
        <note>catalytic</note>
    </ligand>
</feature>